<dbReference type="Gene3D" id="1.10.3730.20">
    <property type="match status" value="1"/>
</dbReference>
<evidence type="ECO:0000313" key="3">
    <source>
        <dbReference type="EMBL" id="CAE4563346.1"/>
    </source>
</evidence>
<dbReference type="AlphaFoldDB" id="A0A7S4PVW2"/>
<dbReference type="PANTHER" id="PTHR19346">
    <property type="entry name" value="SUGAR PHOSPHATE TRANSPORTER DOMAIN-CONTAINING PROTEIN"/>
    <property type="match status" value="1"/>
</dbReference>
<feature type="compositionally biased region" description="Low complexity" evidence="1">
    <location>
        <begin position="1"/>
        <end position="24"/>
    </location>
</feature>
<feature type="transmembrane region" description="Helical" evidence="2">
    <location>
        <begin position="141"/>
        <end position="168"/>
    </location>
</feature>
<name>A0A7S4PVW2_9DINO</name>
<dbReference type="InterPro" id="IPR026505">
    <property type="entry name" value="Solute_c_fam_35_mem_F3/F4"/>
</dbReference>
<gene>
    <name evidence="3" type="ORF">AMON00008_LOCUS2965</name>
</gene>
<feature type="transmembrane region" description="Helical" evidence="2">
    <location>
        <begin position="286"/>
        <end position="309"/>
    </location>
</feature>
<keyword evidence="2" id="KW-1133">Transmembrane helix</keyword>
<dbReference type="SUPFAM" id="SSF103481">
    <property type="entry name" value="Multidrug resistance efflux transporter EmrE"/>
    <property type="match status" value="1"/>
</dbReference>
<keyword evidence="2" id="KW-0812">Transmembrane</keyword>
<evidence type="ECO:0000256" key="1">
    <source>
        <dbReference type="SAM" id="MobiDB-lite"/>
    </source>
</evidence>
<reference evidence="3" key="1">
    <citation type="submission" date="2021-01" db="EMBL/GenBank/DDBJ databases">
        <authorList>
            <person name="Corre E."/>
            <person name="Pelletier E."/>
            <person name="Niang G."/>
            <person name="Scheremetjew M."/>
            <person name="Finn R."/>
            <person name="Kale V."/>
            <person name="Holt S."/>
            <person name="Cochrane G."/>
            <person name="Meng A."/>
            <person name="Brown T."/>
            <person name="Cohen L."/>
        </authorList>
    </citation>
    <scope>NUCLEOTIDE SEQUENCE</scope>
    <source>
        <strain evidence="3">CCMP3105</strain>
    </source>
</reference>
<evidence type="ECO:0008006" key="4">
    <source>
        <dbReference type="Google" id="ProtNLM"/>
    </source>
</evidence>
<dbReference type="PANTHER" id="PTHR19346:SF4">
    <property type="entry name" value="SUGAR PHOSPHATE TRANSPORTER DOMAIN-CONTAINING PROTEIN"/>
    <property type="match status" value="1"/>
</dbReference>
<dbReference type="InterPro" id="IPR037185">
    <property type="entry name" value="EmrE-like"/>
</dbReference>
<feature type="region of interest" description="Disordered" evidence="1">
    <location>
        <begin position="1"/>
        <end position="27"/>
    </location>
</feature>
<evidence type="ECO:0000256" key="2">
    <source>
        <dbReference type="SAM" id="Phobius"/>
    </source>
</evidence>
<accession>A0A7S4PVW2</accession>
<keyword evidence="2" id="KW-0472">Membrane</keyword>
<feature type="transmembrane region" description="Helical" evidence="2">
    <location>
        <begin position="249"/>
        <end position="274"/>
    </location>
</feature>
<sequence>MSAQWGREAGGATARRGAGGPEAPSFRSGACEGSDACGQGGWWRPSALAPVLALLSCVLYCVNGELLQALQTRTSASEGHPSPLLNLVLCHLGGLAFAPHFLGKPPPVAPAAGPVTAAGGLAAHPRSASLLLTLVLMGYNYAWLMSARFLAAALTNAIFQTSIALVYLASVLLFGEPLTLLRFVGVFLSLAGSALASGLGPGAAALSSGTTGLDVRAGVALALMASVGVTVYQVLVRHWYGHLKHDVRFLAYFGAWVSVWHLLAVLPLVLLAHLAGVEELCLPRGWFAVVGTAVSATIASTVNGLYLCVVMWGSPMLLPCASAFSVPLTVALDSVLHGVRLGAAETLGHTMVLLSVVLIMELQHVARALLDPPGVARKLSSAPPLPPAA</sequence>
<proteinExistence type="predicted"/>
<feature type="transmembrane region" description="Helical" evidence="2">
    <location>
        <begin position="180"/>
        <end position="199"/>
    </location>
</feature>
<protein>
    <recommendedName>
        <fullName evidence="4">EamA domain-containing protein</fullName>
    </recommendedName>
</protein>
<dbReference type="EMBL" id="HBNR01004458">
    <property type="protein sequence ID" value="CAE4563346.1"/>
    <property type="molecule type" value="Transcribed_RNA"/>
</dbReference>
<organism evidence="3">
    <name type="scientific">Alexandrium monilatum</name>
    <dbReference type="NCBI Taxonomy" id="311494"/>
    <lineage>
        <taxon>Eukaryota</taxon>
        <taxon>Sar</taxon>
        <taxon>Alveolata</taxon>
        <taxon>Dinophyceae</taxon>
        <taxon>Gonyaulacales</taxon>
        <taxon>Pyrocystaceae</taxon>
        <taxon>Alexandrium</taxon>
    </lineage>
</organism>
<feature type="transmembrane region" description="Helical" evidence="2">
    <location>
        <begin position="219"/>
        <end position="237"/>
    </location>
</feature>